<feature type="transmembrane region" description="Helical" evidence="1">
    <location>
        <begin position="160"/>
        <end position="180"/>
    </location>
</feature>
<reference evidence="3" key="1">
    <citation type="journal article" date="2021" name="PeerJ">
        <title>Extensive microbial diversity within the chicken gut microbiome revealed by metagenomics and culture.</title>
        <authorList>
            <person name="Gilroy R."/>
            <person name="Ravi A."/>
            <person name="Getino M."/>
            <person name="Pursley I."/>
            <person name="Horton D.L."/>
            <person name="Alikhan N.F."/>
            <person name="Baker D."/>
            <person name="Gharbi K."/>
            <person name="Hall N."/>
            <person name="Watson M."/>
            <person name="Adriaenssens E.M."/>
            <person name="Foster-Nyarko E."/>
            <person name="Jarju S."/>
            <person name="Secka A."/>
            <person name="Antonio M."/>
            <person name="Oren A."/>
            <person name="Chaudhuri R.R."/>
            <person name="La Ragione R."/>
            <person name="Hildebrand F."/>
            <person name="Pallen M.J."/>
        </authorList>
    </citation>
    <scope>NUCLEOTIDE SEQUENCE</scope>
    <source>
        <strain evidence="3">CHK195-9823</strain>
    </source>
</reference>
<evidence type="ECO:0000313" key="4">
    <source>
        <dbReference type="Proteomes" id="UP000886814"/>
    </source>
</evidence>
<organism evidence="3 4">
    <name type="scientific">Candidatus Blautia stercorigallinarum</name>
    <dbReference type="NCBI Taxonomy" id="2838501"/>
    <lineage>
        <taxon>Bacteria</taxon>
        <taxon>Bacillati</taxon>
        <taxon>Bacillota</taxon>
        <taxon>Clostridia</taxon>
        <taxon>Lachnospirales</taxon>
        <taxon>Lachnospiraceae</taxon>
        <taxon>Blautia</taxon>
    </lineage>
</organism>
<reference evidence="3" key="2">
    <citation type="submission" date="2021-04" db="EMBL/GenBank/DDBJ databases">
        <authorList>
            <person name="Gilroy R."/>
        </authorList>
    </citation>
    <scope>NUCLEOTIDE SEQUENCE</scope>
    <source>
        <strain evidence="3">CHK195-9823</strain>
    </source>
</reference>
<dbReference type="InterPro" id="IPR036890">
    <property type="entry name" value="HATPase_C_sf"/>
</dbReference>
<keyword evidence="1" id="KW-1133">Transmembrane helix</keyword>
<feature type="transmembrane region" description="Helical" evidence="1">
    <location>
        <begin position="85"/>
        <end position="107"/>
    </location>
</feature>
<dbReference type="SUPFAM" id="SSF55874">
    <property type="entry name" value="ATPase domain of HSP90 chaperone/DNA topoisomerase II/histidine kinase"/>
    <property type="match status" value="1"/>
</dbReference>
<sequence length="418" mass="48410">MLAADLFFTLFGVISYTGCSIWFLYAVPRNRESFRWFRWAAWGIYTALSIILPTLWLNDAITMPVMAASYLAIIWIFYHRSRTWLLYGLIFYMVIYGAQAMGIYLTVELTKLFQMDIHTFSYAMSVLKGTFMAAATFFMRFLVQKRQASDQKNLRIRGMILVPVFSMILLFLYCISGNGFFQKYGYGWVILCSVLLLIINFYCLYVWYDLAENRELKHRLEMIRKQNEITHQYYEDMEKNYEDSRKIIHDIRNHLNILEQSVQEKNSSYFQDVHGMLNSLGMKFYTSNRILNIVLNDKLKRLDPEQVECNLGEAALDFLADADVTTIFANLLDNALEAGEGKEGFWLKIRGDKIQDFTVVKIWNPSDGEYQPGISGKKGHEGLGLENVKQAVEKYQGNLSVEQKDGIFCVTAVFPGNS</sequence>
<feature type="transmembrane region" description="Helical" evidence="1">
    <location>
        <begin position="39"/>
        <end position="55"/>
    </location>
</feature>
<gene>
    <name evidence="3" type="ORF">H9747_01535</name>
</gene>
<keyword evidence="1" id="KW-0812">Transmembrane</keyword>
<feature type="domain" description="Sensor histidine kinase NatK-like C-terminal" evidence="2">
    <location>
        <begin position="322"/>
        <end position="414"/>
    </location>
</feature>
<dbReference type="InterPro" id="IPR032834">
    <property type="entry name" value="NatK-like_C"/>
</dbReference>
<dbReference type="EMBL" id="DXIQ01000009">
    <property type="protein sequence ID" value="HIV37676.1"/>
    <property type="molecule type" value="Genomic_DNA"/>
</dbReference>
<feature type="transmembrane region" description="Helical" evidence="1">
    <location>
        <begin position="6"/>
        <end position="27"/>
    </location>
</feature>
<dbReference type="PANTHER" id="PTHR40448">
    <property type="entry name" value="TWO-COMPONENT SENSOR HISTIDINE KINASE"/>
    <property type="match status" value="1"/>
</dbReference>
<evidence type="ECO:0000259" key="2">
    <source>
        <dbReference type="Pfam" id="PF14501"/>
    </source>
</evidence>
<name>A0A9D1PB14_9FIRM</name>
<dbReference type="Pfam" id="PF14501">
    <property type="entry name" value="HATPase_c_5"/>
    <property type="match status" value="1"/>
</dbReference>
<evidence type="ECO:0000313" key="3">
    <source>
        <dbReference type="EMBL" id="HIV37676.1"/>
    </source>
</evidence>
<proteinExistence type="predicted"/>
<feature type="transmembrane region" description="Helical" evidence="1">
    <location>
        <begin position="186"/>
        <end position="208"/>
    </location>
</feature>
<dbReference type="Gene3D" id="3.30.565.10">
    <property type="entry name" value="Histidine kinase-like ATPase, C-terminal domain"/>
    <property type="match status" value="1"/>
</dbReference>
<dbReference type="PANTHER" id="PTHR40448:SF1">
    <property type="entry name" value="TWO-COMPONENT SENSOR HISTIDINE KINASE"/>
    <property type="match status" value="1"/>
</dbReference>
<keyword evidence="1" id="KW-0472">Membrane</keyword>
<accession>A0A9D1PB14</accession>
<feature type="transmembrane region" description="Helical" evidence="1">
    <location>
        <begin position="119"/>
        <end position="139"/>
    </location>
</feature>
<dbReference type="Proteomes" id="UP000886814">
    <property type="component" value="Unassembled WGS sequence"/>
</dbReference>
<comment type="caution">
    <text evidence="3">The sequence shown here is derived from an EMBL/GenBank/DDBJ whole genome shotgun (WGS) entry which is preliminary data.</text>
</comment>
<feature type="transmembrane region" description="Helical" evidence="1">
    <location>
        <begin position="61"/>
        <end position="78"/>
    </location>
</feature>
<protein>
    <submittedName>
        <fullName evidence="3">GHKL domain-containing protein</fullName>
    </submittedName>
</protein>
<dbReference type="AlphaFoldDB" id="A0A9D1PB14"/>
<evidence type="ECO:0000256" key="1">
    <source>
        <dbReference type="SAM" id="Phobius"/>
    </source>
</evidence>
<dbReference type="GO" id="GO:0042802">
    <property type="term" value="F:identical protein binding"/>
    <property type="evidence" value="ECO:0007669"/>
    <property type="project" value="TreeGrafter"/>
</dbReference>